<name>A0AAF3ERF1_9BILA</name>
<dbReference type="Pfam" id="PF25473">
    <property type="entry name" value="MXRA7_helical"/>
    <property type="match status" value="1"/>
</dbReference>
<dbReference type="PANTHER" id="PTHR21845:SF2">
    <property type="entry name" value="MATRIX-REMODELING-ASSOCIATED PROTEIN 7"/>
    <property type="match status" value="1"/>
</dbReference>
<feature type="compositionally biased region" description="Basic and acidic residues" evidence="1">
    <location>
        <begin position="140"/>
        <end position="149"/>
    </location>
</feature>
<sequence length="281" mass="32406">MTVRIPFGEYWDVVKRYVITFDLSTLNGRFTGGVTQYTHENPLTVIGFTLLAGVLMGAFAFLAAQISVRRNRPKKLTQKVPTIDEEEEEELNEQDFNIPLPLRGGFDTKMLASLRKTRGLIRDGDTLIETKFHCSLEGETEELLKEEKKEKKKKDKSKKNKNNEKKENNENGEKNEKPEKKVAFDKTVINNDEKDFGDLSALANENILGTLGELHGKLKTAEIRAKSRLIEREMSQEQLDEEARIRAQQMEAIFKLMKADEQKFGIHDKDEMEEQFRMYSL</sequence>
<evidence type="ECO:0000259" key="3">
    <source>
        <dbReference type="Pfam" id="PF25473"/>
    </source>
</evidence>
<dbReference type="InterPro" id="IPR026622">
    <property type="entry name" value="Mxra7"/>
</dbReference>
<dbReference type="WBParaSite" id="MBELARI_LOCUS16683.2">
    <property type="protein sequence ID" value="MBELARI_LOCUS16683.2"/>
    <property type="gene ID" value="MBELARI_LOCUS16683"/>
</dbReference>
<feature type="compositionally biased region" description="Basic and acidic residues" evidence="1">
    <location>
        <begin position="161"/>
        <end position="184"/>
    </location>
</feature>
<dbReference type="PANTHER" id="PTHR21845">
    <property type="entry name" value="TRANSMEMBRANE ANCHOR PROTEIN 1"/>
    <property type="match status" value="1"/>
</dbReference>
<feature type="region of interest" description="Disordered" evidence="1">
    <location>
        <begin position="140"/>
        <end position="184"/>
    </location>
</feature>
<keyword evidence="4" id="KW-1185">Reference proteome</keyword>
<keyword evidence="2" id="KW-0812">Transmembrane</keyword>
<keyword evidence="2" id="KW-0472">Membrane</keyword>
<keyword evidence="2" id="KW-1133">Transmembrane helix</keyword>
<evidence type="ECO:0000256" key="1">
    <source>
        <dbReference type="SAM" id="MobiDB-lite"/>
    </source>
</evidence>
<feature type="transmembrane region" description="Helical" evidence="2">
    <location>
        <begin position="43"/>
        <end position="64"/>
    </location>
</feature>
<accession>A0AAF3ERF1</accession>
<evidence type="ECO:0000256" key="2">
    <source>
        <dbReference type="SAM" id="Phobius"/>
    </source>
</evidence>
<feature type="domain" description="Matrix-remodeling-associated protein 7 helical" evidence="3">
    <location>
        <begin position="221"/>
        <end position="280"/>
    </location>
</feature>
<evidence type="ECO:0000313" key="5">
    <source>
        <dbReference type="WBParaSite" id="MBELARI_LOCUS16683.2"/>
    </source>
</evidence>
<evidence type="ECO:0000313" key="4">
    <source>
        <dbReference type="Proteomes" id="UP000887575"/>
    </source>
</evidence>
<dbReference type="Proteomes" id="UP000887575">
    <property type="component" value="Unassembled WGS sequence"/>
</dbReference>
<proteinExistence type="predicted"/>
<feature type="compositionally biased region" description="Basic residues" evidence="1">
    <location>
        <begin position="150"/>
        <end position="160"/>
    </location>
</feature>
<protein>
    <recommendedName>
        <fullName evidence="3">Matrix-remodeling-associated protein 7 helical domain-containing protein</fullName>
    </recommendedName>
</protein>
<reference evidence="5" key="1">
    <citation type="submission" date="2024-02" db="UniProtKB">
        <authorList>
            <consortium name="WormBaseParasite"/>
        </authorList>
    </citation>
    <scope>IDENTIFICATION</scope>
</reference>
<organism evidence="4 5">
    <name type="scientific">Mesorhabditis belari</name>
    <dbReference type="NCBI Taxonomy" id="2138241"/>
    <lineage>
        <taxon>Eukaryota</taxon>
        <taxon>Metazoa</taxon>
        <taxon>Ecdysozoa</taxon>
        <taxon>Nematoda</taxon>
        <taxon>Chromadorea</taxon>
        <taxon>Rhabditida</taxon>
        <taxon>Rhabditina</taxon>
        <taxon>Rhabditomorpha</taxon>
        <taxon>Rhabditoidea</taxon>
        <taxon>Rhabditidae</taxon>
        <taxon>Mesorhabditinae</taxon>
        <taxon>Mesorhabditis</taxon>
    </lineage>
</organism>
<dbReference type="InterPro" id="IPR057534">
    <property type="entry name" value="MXRA7_helical"/>
</dbReference>
<dbReference type="AlphaFoldDB" id="A0AAF3ERF1"/>